<dbReference type="Pfam" id="PF14231">
    <property type="entry name" value="GXWXG"/>
    <property type="match status" value="1"/>
</dbReference>
<proteinExistence type="predicted"/>
<dbReference type="Proteomes" id="UP001308179">
    <property type="component" value="Unassembled WGS sequence"/>
</dbReference>
<feature type="domain" description="DUF4334" evidence="2">
    <location>
        <begin position="110"/>
        <end position="138"/>
    </location>
</feature>
<evidence type="ECO:0000259" key="2">
    <source>
        <dbReference type="Pfam" id="PF14232"/>
    </source>
</evidence>
<evidence type="ECO:0000313" key="3">
    <source>
        <dbReference type="EMBL" id="KAK5141363.1"/>
    </source>
</evidence>
<evidence type="ECO:0000313" key="4">
    <source>
        <dbReference type="Proteomes" id="UP001308179"/>
    </source>
</evidence>
<name>A0ABR0L258_9PEZI</name>
<dbReference type="Pfam" id="PF14232">
    <property type="entry name" value="DUF4334"/>
    <property type="match status" value="1"/>
</dbReference>
<reference evidence="3 4" key="1">
    <citation type="submission" date="2023-08" db="EMBL/GenBank/DDBJ databases">
        <title>Black Yeasts Isolated from many extreme environments.</title>
        <authorList>
            <person name="Coleine C."/>
            <person name="Stajich J.E."/>
            <person name="Selbmann L."/>
        </authorList>
    </citation>
    <scope>NUCLEOTIDE SEQUENCE [LARGE SCALE GENOMIC DNA]</scope>
    <source>
        <strain evidence="3 4">CCFEE 5386</strain>
    </source>
</reference>
<dbReference type="EMBL" id="JAVRRR010000598">
    <property type="protein sequence ID" value="KAK5141363.1"/>
    <property type="molecule type" value="Genomic_DNA"/>
</dbReference>
<sequence>MLSFHEAVKAGQTSPDNAWAIFDSLPIVSVDFMLGLWKASGFPTDHPQDGKLESAGWYGKRFTDTNSVDPMIFYANDGEVFSADPVYVTRNLSTMKRASDVRNEIETKEPKARLRMVEARSRSTASMVYNDLPIIDHFLLGAITACLAATSARSVLDLVTRQSSASCPGYRASNVKQTNKSLSAHLTTAGPACNIYGTDMPNLVLSVDYEASTSAKRAARTRTMRWQDAES</sequence>
<evidence type="ECO:0008006" key="5">
    <source>
        <dbReference type="Google" id="ProtNLM"/>
    </source>
</evidence>
<feature type="domain" description="GXWXG" evidence="1">
    <location>
        <begin position="20"/>
        <end position="78"/>
    </location>
</feature>
<dbReference type="Gene3D" id="2.60.40.1760">
    <property type="entry name" value="glycosyl hydrolase (family 31)"/>
    <property type="match status" value="1"/>
</dbReference>
<evidence type="ECO:0000259" key="1">
    <source>
        <dbReference type="Pfam" id="PF14231"/>
    </source>
</evidence>
<accession>A0ABR0L258</accession>
<gene>
    <name evidence="3" type="ORF">LTR32_006056</name>
</gene>
<dbReference type="InterPro" id="IPR025951">
    <property type="entry name" value="GXWXG_dom"/>
</dbReference>
<organism evidence="3 4">
    <name type="scientific">Rachicladosporium monterosium</name>
    <dbReference type="NCBI Taxonomy" id="1507873"/>
    <lineage>
        <taxon>Eukaryota</taxon>
        <taxon>Fungi</taxon>
        <taxon>Dikarya</taxon>
        <taxon>Ascomycota</taxon>
        <taxon>Pezizomycotina</taxon>
        <taxon>Dothideomycetes</taxon>
        <taxon>Dothideomycetidae</taxon>
        <taxon>Cladosporiales</taxon>
        <taxon>Cladosporiaceae</taxon>
        <taxon>Rachicladosporium</taxon>
    </lineage>
</organism>
<keyword evidence="4" id="KW-1185">Reference proteome</keyword>
<comment type="caution">
    <text evidence="3">The sequence shown here is derived from an EMBL/GenBank/DDBJ whole genome shotgun (WGS) entry which is preliminary data.</text>
</comment>
<dbReference type="Gene3D" id="2.40.128.580">
    <property type="entry name" value="GXWXG domain"/>
    <property type="match status" value="1"/>
</dbReference>
<protein>
    <recommendedName>
        <fullName evidence="5">GXWXG domain-containing protein</fullName>
    </recommendedName>
</protein>
<dbReference type="InterPro" id="IPR025568">
    <property type="entry name" value="DUF4334"/>
</dbReference>